<name>A0A0T6BHP4_9SCAR</name>
<dbReference type="Gene3D" id="3.15.10.30">
    <property type="entry name" value="Haemolymph juvenile hormone binding protein"/>
    <property type="match status" value="1"/>
</dbReference>
<organism evidence="4 5">
    <name type="scientific">Oryctes borbonicus</name>
    <dbReference type="NCBI Taxonomy" id="1629725"/>
    <lineage>
        <taxon>Eukaryota</taxon>
        <taxon>Metazoa</taxon>
        <taxon>Ecdysozoa</taxon>
        <taxon>Arthropoda</taxon>
        <taxon>Hexapoda</taxon>
        <taxon>Insecta</taxon>
        <taxon>Pterygota</taxon>
        <taxon>Neoptera</taxon>
        <taxon>Endopterygota</taxon>
        <taxon>Coleoptera</taxon>
        <taxon>Polyphaga</taxon>
        <taxon>Scarabaeiformia</taxon>
        <taxon>Scarabaeidae</taxon>
        <taxon>Dynastinae</taxon>
        <taxon>Oryctes</taxon>
    </lineage>
</organism>
<dbReference type="InterPro" id="IPR010562">
    <property type="entry name" value="Haemolymph_juvenile_hormone-bd"/>
</dbReference>
<keyword evidence="5" id="KW-1185">Reference proteome</keyword>
<dbReference type="Proteomes" id="UP000051574">
    <property type="component" value="Unassembled WGS sequence"/>
</dbReference>
<proteinExistence type="inferred from homology"/>
<keyword evidence="2" id="KW-0090">Biological rhythms</keyword>
<evidence type="ECO:0000256" key="3">
    <source>
        <dbReference type="ARBA" id="ARBA00060902"/>
    </source>
</evidence>
<dbReference type="GO" id="GO:0007623">
    <property type="term" value="P:circadian rhythm"/>
    <property type="evidence" value="ECO:0007669"/>
    <property type="project" value="UniProtKB-ARBA"/>
</dbReference>
<dbReference type="OrthoDB" id="7419171at2759"/>
<accession>A0A0T6BHP4</accession>
<comment type="caution">
    <text evidence="4">The sequence shown here is derived from an EMBL/GenBank/DDBJ whole genome shotgun (WGS) entry which is preliminary data.</text>
</comment>
<dbReference type="AlphaFoldDB" id="A0A0T6BHP4"/>
<reference evidence="4 5" key="1">
    <citation type="submission" date="2015-09" db="EMBL/GenBank/DDBJ databases">
        <title>Draft genome of the scarab beetle Oryctes borbonicus.</title>
        <authorList>
            <person name="Meyer J.M."/>
            <person name="Markov G.V."/>
            <person name="Baskaran P."/>
            <person name="Herrmann M."/>
            <person name="Sommer R.J."/>
            <person name="Roedelsperger C."/>
        </authorList>
    </citation>
    <scope>NUCLEOTIDE SEQUENCE [LARGE SCALE GENOMIC DNA]</scope>
    <source>
        <strain evidence="4">OB123</strain>
        <tissue evidence="4">Whole animal</tissue>
    </source>
</reference>
<dbReference type="FunFam" id="3.15.10.30:FF:000001">
    <property type="entry name" value="Takeout-like protein 1"/>
    <property type="match status" value="1"/>
</dbReference>
<dbReference type="SMART" id="SM00700">
    <property type="entry name" value="JHBP"/>
    <property type="match status" value="1"/>
</dbReference>
<evidence type="ECO:0000313" key="4">
    <source>
        <dbReference type="EMBL" id="KRT86683.1"/>
    </source>
</evidence>
<keyword evidence="1" id="KW-0732">Signal</keyword>
<dbReference type="EMBL" id="LJIG01000257">
    <property type="protein sequence ID" value="KRT86683.1"/>
    <property type="molecule type" value="Genomic_DNA"/>
</dbReference>
<evidence type="ECO:0000256" key="2">
    <source>
        <dbReference type="ARBA" id="ARBA00023108"/>
    </source>
</evidence>
<gene>
    <name evidence="4" type="ORF">AMK59_2249</name>
</gene>
<dbReference type="GO" id="GO:0005615">
    <property type="term" value="C:extracellular space"/>
    <property type="evidence" value="ECO:0007669"/>
    <property type="project" value="TreeGrafter"/>
</dbReference>
<dbReference type="Pfam" id="PF06585">
    <property type="entry name" value="JHBP"/>
    <property type="match status" value="1"/>
</dbReference>
<dbReference type="InterPro" id="IPR038606">
    <property type="entry name" value="To_sf"/>
</dbReference>
<evidence type="ECO:0000313" key="5">
    <source>
        <dbReference type="Proteomes" id="UP000051574"/>
    </source>
</evidence>
<dbReference type="PANTHER" id="PTHR11008:SF14">
    <property type="entry name" value="CIRCADIAN CLOCK-CONTROLLED PROTEIN-LIKE PROTEIN"/>
    <property type="match status" value="1"/>
</dbReference>
<comment type="similarity">
    <text evidence="3">Belongs to the TO family.</text>
</comment>
<protein>
    <submittedName>
        <fullName evidence="4">Hemolymph juvenile hormone-binding protein</fullName>
    </submittedName>
</protein>
<feature type="non-terminal residue" evidence="4">
    <location>
        <position position="1"/>
    </location>
</feature>
<sequence>ASFIERCQRNDPNLSDCIKKAMLNLRKYLPKGIRELRLVPMDPYEVVKSTVEASGMKAELTNMKLYNAFNFEVDYLNVDLDANTIKVNLTQPYMELKSHYKLVGNFLQFSLNGEGESRSNFTNIKSSSIMKGTKIEKKGEEYLQLTDIDFTMNTGSLEYFYFEDLFPNNPELTERVNALFVENRVEISMDVLPLFYQVAPKIYLSFFKGVFDNYSLKELFI</sequence>
<dbReference type="PANTHER" id="PTHR11008">
    <property type="entry name" value="PROTEIN TAKEOUT-LIKE PROTEIN"/>
    <property type="match status" value="1"/>
</dbReference>
<evidence type="ECO:0000256" key="1">
    <source>
        <dbReference type="ARBA" id="ARBA00022729"/>
    </source>
</evidence>